<name>A0A286UN30_9AGAM</name>
<feature type="coiled-coil region" evidence="1">
    <location>
        <begin position="113"/>
        <end position="172"/>
    </location>
</feature>
<reference evidence="4 5" key="1">
    <citation type="journal article" date="2017" name="Mol. Ecol.">
        <title>Comparative and population genomic landscape of Phellinus noxius: A hypervariable fungus causing root rot in trees.</title>
        <authorList>
            <person name="Chung C.L."/>
            <person name="Lee T.J."/>
            <person name="Akiba M."/>
            <person name="Lee H.H."/>
            <person name="Kuo T.H."/>
            <person name="Liu D."/>
            <person name="Ke H.M."/>
            <person name="Yokoi T."/>
            <person name="Roa M.B."/>
            <person name="Lu M.J."/>
            <person name="Chang Y.Y."/>
            <person name="Ann P.J."/>
            <person name="Tsai J.N."/>
            <person name="Chen C.Y."/>
            <person name="Tzean S.S."/>
            <person name="Ota Y."/>
            <person name="Hattori T."/>
            <person name="Sahashi N."/>
            <person name="Liou R.F."/>
            <person name="Kikuchi T."/>
            <person name="Tsai I.J."/>
        </authorList>
    </citation>
    <scope>NUCLEOTIDE SEQUENCE [LARGE SCALE GENOMIC DNA]</scope>
    <source>
        <strain evidence="4 5">FFPRI411160</strain>
    </source>
</reference>
<dbReference type="InParanoid" id="A0A286UN30"/>
<evidence type="ECO:0000256" key="2">
    <source>
        <dbReference type="SAM" id="MobiDB-lite"/>
    </source>
</evidence>
<sequence length="214" mass="24489">MESGPSEEADRTLEHDKDATLSNDQKTLERSIDILSKVTFIGFLCVIPLGLWMRKTMVRAYSMQYSLLQASLEMQRGLTYKTTNDLDRIVAAFGSLRKQISGYEGDLKEVRRCLNHDAELTALRNKLNDSEQKRKSEIKTLQDQIDRYKGSIRKLIEEYDKKKAEAELLAKRRATTPSPKPTTPILGGGFDAYIKLLKINLQQDLSENHDKHEN</sequence>
<evidence type="ECO:0000256" key="3">
    <source>
        <dbReference type="SAM" id="Phobius"/>
    </source>
</evidence>
<dbReference type="AlphaFoldDB" id="A0A286UN30"/>
<comment type="caution">
    <text evidence="4">The sequence shown here is derived from an EMBL/GenBank/DDBJ whole genome shotgun (WGS) entry which is preliminary data.</text>
</comment>
<dbReference type="Gene3D" id="1.20.1170.10">
    <property type="match status" value="1"/>
</dbReference>
<feature type="region of interest" description="Disordered" evidence="2">
    <location>
        <begin position="1"/>
        <end position="20"/>
    </location>
</feature>
<keyword evidence="5" id="KW-1185">Reference proteome</keyword>
<dbReference type="Proteomes" id="UP000217199">
    <property type="component" value="Unassembled WGS sequence"/>
</dbReference>
<keyword evidence="3" id="KW-0472">Membrane</keyword>
<keyword evidence="3" id="KW-0812">Transmembrane</keyword>
<feature type="compositionally biased region" description="Basic and acidic residues" evidence="2">
    <location>
        <begin position="8"/>
        <end position="19"/>
    </location>
</feature>
<dbReference type="EMBL" id="NBII01000003">
    <property type="protein sequence ID" value="PAV20970.1"/>
    <property type="molecule type" value="Genomic_DNA"/>
</dbReference>
<evidence type="ECO:0000313" key="5">
    <source>
        <dbReference type="Proteomes" id="UP000217199"/>
    </source>
</evidence>
<accession>A0A286UN30</accession>
<evidence type="ECO:0000256" key="1">
    <source>
        <dbReference type="SAM" id="Coils"/>
    </source>
</evidence>
<organism evidence="4 5">
    <name type="scientific">Pyrrhoderma noxium</name>
    <dbReference type="NCBI Taxonomy" id="2282107"/>
    <lineage>
        <taxon>Eukaryota</taxon>
        <taxon>Fungi</taxon>
        <taxon>Dikarya</taxon>
        <taxon>Basidiomycota</taxon>
        <taxon>Agaricomycotina</taxon>
        <taxon>Agaricomycetes</taxon>
        <taxon>Hymenochaetales</taxon>
        <taxon>Hymenochaetaceae</taxon>
        <taxon>Pyrrhoderma</taxon>
    </lineage>
</organism>
<gene>
    <name evidence="4" type="ORF">PNOK_0359700</name>
</gene>
<proteinExistence type="predicted"/>
<protein>
    <submittedName>
        <fullName evidence="4">Uncharacterized protein</fullName>
    </submittedName>
</protein>
<evidence type="ECO:0000313" key="4">
    <source>
        <dbReference type="EMBL" id="PAV20970.1"/>
    </source>
</evidence>
<dbReference type="SUPFAM" id="SSF58100">
    <property type="entry name" value="Bacterial hemolysins"/>
    <property type="match status" value="1"/>
</dbReference>
<keyword evidence="1" id="KW-0175">Coiled coil</keyword>
<keyword evidence="3" id="KW-1133">Transmembrane helix</keyword>
<feature type="transmembrane region" description="Helical" evidence="3">
    <location>
        <begin position="34"/>
        <end position="53"/>
    </location>
</feature>